<proteinExistence type="predicted"/>
<sequence>MLFFETPEQWRRWLEHNHDKASEQWFGYYKVGSGKRSVTWPESVDEALCYGWIDGLRKSIDGESYKIRFTPRKPGSIWSAVNRKRVEELTALGRMTEAGLSAYSKRTESKSGIYSFEQENVCLAEEDERLFRANEKAWAFFEAQAGWYRKAAVWKIISAKKEETRAKRLTELISSSENGRTIPSLTRPGKSRA</sequence>
<dbReference type="AlphaFoldDB" id="A0A398CJL8"/>
<dbReference type="Pfam" id="PF13376">
    <property type="entry name" value="OmdA"/>
    <property type="match status" value="1"/>
</dbReference>
<reference evidence="1 2" key="1">
    <citation type="submission" date="2018-09" db="EMBL/GenBank/DDBJ databases">
        <title>Cohnella cavernae sp. nov., isolated from a karst cave.</title>
        <authorList>
            <person name="Zhu H."/>
        </authorList>
    </citation>
    <scope>NUCLEOTIDE SEQUENCE [LARGE SCALE GENOMIC DNA]</scope>
    <source>
        <strain evidence="1 2">K2E09-144</strain>
    </source>
</reference>
<keyword evidence="2" id="KW-1185">Reference proteome</keyword>
<evidence type="ECO:0000313" key="2">
    <source>
        <dbReference type="Proteomes" id="UP000266340"/>
    </source>
</evidence>
<comment type="caution">
    <text evidence="1">The sequence shown here is derived from an EMBL/GenBank/DDBJ whole genome shotgun (WGS) entry which is preliminary data.</text>
</comment>
<name>A0A398CJL8_9BACL</name>
<accession>A0A398CJL8</accession>
<dbReference type="EMBL" id="QXJM01000037">
    <property type="protein sequence ID" value="RIE03516.1"/>
    <property type="molecule type" value="Genomic_DNA"/>
</dbReference>
<organism evidence="1 2">
    <name type="scientific">Cohnella faecalis</name>
    <dbReference type="NCBI Taxonomy" id="2315694"/>
    <lineage>
        <taxon>Bacteria</taxon>
        <taxon>Bacillati</taxon>
        <taxon>Bacillota</taxon>
        <taxon>Bacilli</taxon>
        <taxon>Bacillales</taxon>
        <taxon>Paenibacillaceae</taxon>
        <taxon>Cohnella</taxon>
    </lineage>
</organism>
<evidence type="ECO:0000313" key="1">
    <source>
        <dbReference type="EMBL" id="RIE03516.1"/>
    </source>
</evidence>
<gene>
    <name evidence="1" type="ORF">D3H35_12030</name>
</gene>
<dbReference type="OrthoDB" id="9796999at2"/>
<dbReference type="Proteomes" id="UP000266340">
    <property type="component" value="Unassembled WGS sequence"/>
</dbReference>
<protein>
    <submittedName>
        <fullName evidence="1">Bacteriocin-protection protein</fullName>
    </submittedName>
</protein>